<keyword evidence="1" id="KW-0732">Signal</keyword>
<proteinExistence type="predicted"/>
<evidence type="ECO:0008006" key="4">
    <source>
        <dbReference type="Google" id="ProtNLM"/>
    </source>
</evidence>
<accession>A0A7K1YCA6</accession>
<evidence type="ECO:0000256" key="1">
    <source>
        <dbReference type="SAM" id="SignalP"/>
    </source>
</evidence>
<dbReference type="Pfam" id="PF12836">
    <property type="entry name" value="HHH_3"/>
    <property type="match status" value="1"/>
</dbReference>
<gene>
    <name evidence="2" type="ORF">GS399_14660</name>
</gene>
<keyword evidence="3" id="KW-1185">Reference proteome</keyword>
<organism evidence="2 3">
    <name type="scientific">Hufsiella arboris</name>
    <dbReference type="NCBI Taxonomy" id="2695275"/>
    <lineage>
        <taxon>Bacteria</taxon>
        <taxon>Pseudomonadati</taxon>
        <taxon>Bacteroidota</taxon>
        <taxon>Sphingobacteriia</taxon>
        <taxon>Sphingobacteriales</taxon>
        <taxon>Sphingobacteriaceae</taxon>
        <taxon>Hufsiella</taxon>
    </lineage>
</organism>
<reference evidence="2 3" key="1">
    <citation type="submission" date="2019-11" db="EMBL/GenBank/DDBJ databases">
        <title>Pedobacter sp. HMF7647 Genome sequencing and assembly.</title>
        <authorList>
            <person name="Kang H."/>
            <person name="Kim H."/>
            <person name="Joh K."/>
        </authorList>
    </citation>
    <scope>NUCLEOTIDE SEQUENCE [LARGE SCALE GENOMIC DNA]</scope>
    <source>
        <strain evidence="2 3">HMF7647</strain>
    </source>
</reference>
<feature type="chain" id="PRO_5029529927" description="Helix-hairpin-helix domain-containing protein" evidence="1">
    <location>
        <begin position="20"/>
        <end position="673"/>
    </location>
</feature>
<comment type="caution">
    <text evidence="2">The sequence shown here is derived from an EMBL/GenBank/DDBJ whole genome shotgun (WGS) entry which is preliminary data.</text>
</comment>
<evidence type="ECO:0000313" key="2">
    <source>
        <dbReference type="EMBL" id="MXV52217.1"/>
    </source>
</evidence>
<protein>
    <recommendedName>
        <fullName evidence="4">Helix-hairpin-helix domain-containing protein</fullName>
    </recommendedName>
</protein>
<dbReference type="InterPro" id="IPR010994">
    <property type="entry name" value="RuvA_2-like"/>
</dbReference>
<feature type="signal peptide" evidence="1">
    <location>
        <begin position="1"/>
        <end position="19"/>
    </location>
</feature>
<dbReference type="Proteomes" id="UP000466586">
    <property type="component" value="Unassembled WGS sequence"/>
</dbReference>
<dbReference type="Gene3D" id="1.10.150.280">
    <property type="entry name" value="AF1531-like domain"/>
    <property type="match status" value="1"/>
</dbReference>
<sequence length="673" mass="77445">MRFKYFCIILLFVPFYSAAQTEIDPVLEPILESIAESAGDNFDYSELAERLNYHYRHKINLNNASREDLQELTFLSPLQIQTILDYPKESGRFVNILELQALEGFNEQTVRQLMLFITVTDPADQLSFRLKDAVSKSENDLMLLYGQVLEPQKGYVNSETSAGYLGSPSRLFVRYRYAFDPHVYFSLNMDKDAGEQFFSGTQRRGFDFYSGSLYLKNLGHVKKVVLGDFSLQFGQGLTLWSGLSFGKGAALTTIPKQGLGLKAYTSRNELLFFRGSAATIQYGPVSFTPFISYRKIDASISDDNLVNSILQTGYHRTPAEINNRNSVAQSSYGLTMQYNRSNLELGLIAYRTGFDHSFALGNSPYQRYEFTGSDLNNAGFYYHYAFNNLYFFGEAAHSFDHGWAFMNGMLASLTQRVSLSVLQRYYQSDYLSFFNQAISESTTAQNEKGFYAGLVIEPLPKVQWSLYSDLFKFPWLKYQVDVPSKGYELFSQVTYNPFKRLSVTARYRLKNKEQNQYTEVLSKLSEVKKQNYRIELSYKLNDKISLSNRAEVVQYSNLSKSNDIGYMVYQDADFELSNKVSLNGRIALFDTPGFDTRIYTYEDDVLYGYSFPAYQNQGLRFYINSRLKFRRGLDLWLRYSLTSYVNQTEVGSALDVSEGDKRSDIKIQLRYQF</sequence>
<dbReference type="SUPFAM" id="SSF47781">
    <property type="entry name" value="RuvA domain 2-like"/>
    <property type="match status" value="1"/>
</dbReference>
<dbReference type="EMBL" id="WVHT01000007">
    <property type="protein sequence ID" value="MXV52217.1"/>
    <property type="molecule type" value="Genomic_DNA"/>
</dbReference>
<evidence type="ECO:0000313" key="3">
    <source>
        <dbReference type="Proteomes" id="UP000466586"/>
    </source>
</evidence>
<dbReference type="RefSeq" id="WP_160845398.1">
    <property type="nucleotide sequence ID" value="NZ_WVHT01000007.1"/>
</dbReference>
<name>A0A7K1YCA6_9SPHI</name>
<dbReference type="AlphaFoldDB" id="A0A7K1YCA6"/>